<keyword evidence="4" id="KW-1185">Reference proteome</keyword>
<gene>
    <name evidence="3" type="ORF">G5V58_17125</name>
</gene>
<evidence type="ECO:0008006" key="5">
    <source>
        <dbReference type="Google" id="ProtNLM"/>
    </source>
</evidence>
<feature type="chain" id="PRO_5039553217" description="WD40 repeat domain-containing protein" evidence="2">
    <location>
        <begin position="28"/>
        <end position="431"/>
    </location>
</feature>
<evidence type="ECO:0000256" key="2">
    <source>
        <dbReference type="SAM" id="SignalP"/>
    </source>
</evidence>
<feature type="region of interest" description="Disordered" evidence="1">
    <location>
        <begin position="328"/>
        <end position="362"/>
    </location>
</feature>
<dbReference type="SUPFAM" id="SSF82171">
    <property type="entry name" value="DPP6 N-terminal domain-like"/>
    <property type="match status" value="1"/>
</dbReference>
<protein>
    <recommendedName>
        <fullName evidence="5">WD40 repeat domain-containing protein</fullName>
    </recommendedName>
</protein>
<name>A0A6G6WGP9_9ACTN</name>
<keyword evidence="2" id="KW-0732">Signal</keyword>
<dbReference type="Gene3D" id="2.60.40.2700">
    <property type="match status" value="1"/>
</dbReference>
<dbReference type="Proteomes" id="UP000502996">
    <property type="component" value="Chromosome"/>
</dbReference>
<dbReference type="EMBL" id="CP049257">
    <property type="protein sequence ID" value="QIG44265.1"/>
    <property type="molecule type" value="Genomic_DNA"/>
</dbReference>
<proteinExistence type="predicted"/>
<organism evidence="3 4">
    <name type="scientific">Nocardioides anomalus</name>
    <dbReference type="NCBI Taxonomy" id="2712223"/>
    <lineage>
        <taxon>Bacteria</taxon>
        <taxon>Bacillati</taxon>
        <taxon>Actinomycetota</taxon>
        <taxon>Actinomycetes</taxon>
        <taxon>Propionibacteriales</taxon>
        <taxon>Nocardioidaceae</taxon>
        <taxon>Nocardioides</taxon>
    </lineage>
</organism>
<evidence type="ECO:0000313" key="3">
    <source>
        <dbReference type="EMBL" id="QIG44265.1"/>
    </source>
</evidence>
<dbReference type="AlphaFoldDB" id="A0A6G6WGP9"/>
<dbReference type="RefSeq" id="WP_165235363.1">
    <property type="nucleotide sequence ID" value="NZ_CP049257.1"/>
</dbReference>
<reference evidence="3 4" key="1">
    <citation type="submission" date="2020-02" db="EMBL/GenBank/DDBJ databases">
        <title>Full genome sequence of Nocardioides sp. R-3366.</title>
        <authorList>
            <person name="Im W.-T."/>
        </authorList>
    </citation>
    <scope>NUCLEOTIDE SEQUENCE [LARGE SCALE GENOMIC DNA]</scope>
    <source>
        <strain evidence="3 4">R-3366</strain>
    </source>
</reference>
<evidence type="ECO:0000256" key="1">
    <source>
        <dbReference type="SAM" id="MobiDB-lite"/>
    </source>
</evidence>
<accession>A0A6G6WGP9</accession>
<feature type="signal peptide" evidence="2">
    <location>
        <begin position="1"/>
        <end position="27"/>
    </location>
</feature>
<sequence>MPTPILTRLTSPSTLVHLVSVSALAVAAVVVGTAEDAHGATAEPTTAAAAAPGTLVYVKDFNVWAARTDGTDARRITSDGSVAHPYLSPSQADTGAVVVAHDERIVRMDAFGHVLTVLDPPGLLNSAGHLMDGTPSSVAISPNGALVAYTQVESGCPVGVDCDTRFATGYTAADHLTDPAPYGVTYGNDPSWLGNDRTVQGGGAIPDVRVHVLGQPSPPRWFADSQIENPGQELTDPTVSRNGTWVSAVRDTGPNTSVLWAKADGDLVNAPELWCSTSPEPVAEPAFSADSTTLAWVVGTQGIYMERDLENCAQPALVVPGGREPSFSAAPFSTVDPYQPPKANAPRSTGAPSVAGKARVGKRLSARTGTWTDAASYAFTWLRGGKAIKGAKGSTYKLGRKDAGKKIAVRVTATGPGGSASATSKAVKVKR</sequence>
<evidence type="ECO:0000313" key="4">
    <source>
        <dbReference type="Proteomes" id="UP000502996"/>
    </source>
</evidence>
<dbReference type="KEGG" id="nano:G5V58_17125"/>